<name>A0A072U9P3_MEDTR</name>
<evidence type="ECO:0000313" key="3">
    <source>
        <dbReference type="EnsemblPlants" id="KEH26347"/>
    </source>
</evidence>
<dbReference type="Proteomes" id="UP000002051">
    <property type="component" value="Chromosome 6"/>
</dbReference>
<protein>
    <submittedName>
        <fullName evidence="2 3">Uncharacterized protein</fullName>
    </submittedName>
</protein>
<organism evidence="2 4">
    <name type="scientific">Medicago truncatula</name>
    <name type="common">Barrel medic</name>
    <name type="synonym">Medicago tribuloides</name>
    <dbReference type="NCBI Taxonomy" id="3880"/>
    <lineage>
        <taxon>Eukaryota</taxon>
        <taxon>Viridiplantae</taxon>
        <taxon>Streptophyta</taxon>
        <taxon>Embryophyta</taxon>
        <taxon>Tracheophyta</taxon>
        <taxon>Spermatophyta</taxon>
        <taxon>Magnoliopsida</taxon>
        <taxon>eudicotyledons</taxon>
        <taxon>Gunneridae</taxon>
        <taxon>Pentapetalae</taxon>
        <taxon>rosids</taxon>
        <taxon>fabids</taxon>
        <taxon>Fabales</taxon>
        <taxon>Fabaceae</taxon>
        <taxon>Papilionoideae</taxon>
        <taxon>50 kb inversion clade</taxon>
        <taxon>NPAAA clade</taxon>
        <taxon>Hologalegina</taxon>
        <taxon>IRL clade</taxon>
        <taxon>Trifolieae</taxon>
        <taxon>Medicago</taxon>
    </lineage>
</organism>
<proteinExistence type="predicted"/>
<keyword evidence="4" id="KW-1185">Reference proteome</keyword>
<dbReference type="EnsemblPlants" id="KEH26347">
    <property type="protein sequence ID" value="KEH26347"/>
    <property type="gene ID" value="MTR_6g453290"/>
</dbReference>
<sequence length="124" mass="13843">MSYTPSASLFSISNGYHFYFNFSVQNQTKFKQNEIFIHPPASLCSSSSLCASQFNIPHRQLFKITPVTSSPPSLCSSSSPSPKSSSPSPKSSFIVITEFITIQHHGKHHHHHSNETNSKMMKTK</sequence>
<reference evidence="3" key="3">
    <citation type="submission" date="2015-04" db="UniProtKB">
        <authorList>
            <consortium name="EnsemblPlants"/>
        </authorList>
    </citation>
    <scope>IDENTIFICATION</scope>
    <source>
        <strain evidence="3">cv. Jemalong A17</strain>
    </source>
</reference>
<dbReference type="HOGENOM" id="CLU_2007320_0_0_1"/>
<reference evidence="2 4" key="1">
    <citation type="journal article" date="2011" name="Nature">
        <title>The Medicago genome provides insight into the evolution of rhizobial symbioses.</title>
        <authorList>
            <person name="Young N.D."/>
            <person name="Debelle F."/>
            <person name="Oldroyd G.E."/>
            <person name="Geurts R."/>
            <person name="Cannon S.B."/>
            <person name="Udvardi M.K."/>
            <person name="Benedito V.A."/>
            <person name="Mayer K.F."/>
            <person name="Gouzy J."/>
            <person name="Schoof H."/>
            <person name="Van de Peer Y."/>
            <person name="Proost S."/>
            <person name="Cook D.R."/>
            <person name="Meyers B.C."/>
            <person name="Spannagl M."/>
            <person name="Cheung F."/>
            <person name="De Mita S."/>
            <person name="Krishnakumar V."/>
            <person name="Gundlach H."/>
            <person name="Zhou S."/>
            <person name="Mudge J."/>
            <person name="Bharti A.K."/>
            <person name="Murray J.D."/>
            <person name="Naoumkina M.A."/>
            <person name="Rosen B."/>
            <person name="Silverstein K.A."/>
            <person name="Tang H."/>
            <person name="Rombauts S."/>
            <person name="Zhao P.X."/>
            <person name="Zhou P."/>
            <person name="Barbe V."/>
            <person name="Bardou P."/>
            <person name="Bechner M."/>
            <person name="Bellec A."/>
            <person name="Berger A."/>
            <person name="Berges H."/>
            <person name="Bidwell S."/>
            <person name="Bisseling T."/>
            <person name="Choisne N."/>
            <person name="Couloux A."/>
            <person name="Denny R."/>
            <person name="Deshpande S."/>
            <person name="Dai X."/>
            <person name="Doyle J.J."/>
            <person name="Dudez A.M."/>
            <person name="Farmer A.D."/>
            <person name="Fouteau S."/>
            <person name="Franken C."/>
            <person name="Gibelin C."/>
            <person name="Gish J."/>
            <person name="Goldstein S."/>
            <person name="Gonzalez A.J."/>
            <person name="Green P.J."/>
            <person name="Hallab A."/>
            <person name="Hartog M."/>
            <person name="Hua A."/>
            <person name="Humphray S.J."/>
            <person name="Jeong D.H."/>
            <person name="Jing Y."/>
            <person name="Jocker A."/>
            <person name="Kenton S.M."/>
            <person name="Kim D.J."/>
            <person name="Klee K."/>
            <person name="Lai H."/>
            <person name="Lang C."/>
            <person name="Lin S."/>
            <person name="Macmil S.L."/>
            <person name="Magdelenat G."/>
            <person name="Matthews L."/>
            <person name="McCorrison J."/>
            <person name="Monaghan E.L."/>
            <person name="Mun J.H."/>
            <person name="Najar F.Z."/>
            <person name="Nicholson C."/>
            <person name="Noirot C."/>
            <person name="O'Bleness M."/>
            <person name="Paule C.R."/>
            <person name="Poulain J."/>
            <person name="Prion F."/>
            <person name="Qin B."/>
            <person name="Qu C."/>
            <person name="Retzel E.F."/>
            <person name="Riddle C."/>
            <person name="Sallet E."/>
            <person name="Samain S."/>
            <person name="Samson N."/>
            <person name="Sanders I."/>
            <person name="Saurat O."/>
            <person name="Scarpelli C."/>
            <person name="Schiex T."/>
            <person name="Segurens B."/>
            <person name="Severin A.J."/>
            <person name="Sherrier D.J."/>
            <person name="Shi R."/>
            <person name="Sims S."/>
            <person name="Singer S.R."/>
            <person name="Sinharoy S."/>
            <person name="Sterck L."/>
            <person name="Viollet A."/>
            <person name="Wang B.B."/>
            <person name="Wang K."/>
            <person name="Wang M."/>
            <person name="Wang X."/>
            <person name="Warfsmann J."/>
            <person name="Weissenbach J."/>
            <person name="White D.D."/>
            <person name="White J.D."/>
            <person name="Wiley G.B."/>
            <person name="Wincker P."/>
            <person name="Xing Y."/>
            <person name="Yang L."/>
            <person name="Yao Z."/>
            <person name="Ying F."/>
            <person name="Zhai J."/>
            <person name="Zhou L."/>
            <person name="Zuber A."/>
            <person name="Denarie J."/>
            <person name="Dixon R.A."/>
            <person name="May G.D."/>
            <person name="Schwartz D.C."/>
            <person name="Rogers J."/>
            <person name="Quetier F."/>
            <person name="Town C.D."/>
            <person name="Roe B.A."/>
        </authorList>
    </citation>
    <scope>NUCLEOTIDE SEQUENCE [LARGE SCALE GENOMIC DNA]</scope>
    <source>
        <strain evidence="2">A17</strain>
        <strain evidence="3 4">cv. Jemalong A17</strain>
    </source>
</reference>
<evidence type="ECO:0000256" key="1">
    <source>
        <dbReference type="SAM" id="MobiDB-lite"/>
    </source>
</evidence>
<feature type="compositionally biased region" description="Polar residues" evidence="1">
    <location>
        <begin position="115"/>
        <end position="124"/>
    </location>
</feature>
<feature type="region of interest" description="Disordered" evidence="1">
    <location>
        <begin position="105"/>
        <end position="124"/>
    </location>
</feature>
<dbReference type="EMBL" id="CM001222">
    <property type="protein sequence ID" value="KEH26347.1"/>
    <property type="molecule type" value="Genomic_DNA"/>
</dbReference>
<accession>A0A072U9P3</accession>
<dbReference type="AlphaFoldDB" id="A0A072U9P3"/>
<reference evidence="2 4" key="2">
    <citation type="journal article" date="2014" name="BMC Genomics">
        <title>An improved genome release (version Mt4.0) for the model legume Medicago truncatula.</title>
        <authorList>
            <person name="Tang H."/>
            <person name="Krishnakumar V."/>
            <person name="Bidwell S."/>
            <person name="Rosen B."/>
            <person name="Chan A."/>
            <person name="Zhou S."/>
            <person name="Gentzbittel L."/>
            <person name="Childs K.L."/>
            <person name="Yandell M."/>
            <person name="Gundlach H."/>
            <person name="Mayer K.F."/>
            <person name="Schwartz D.C."/>
            <person name="Town C.D."/>
        </authorList>
    </citation>
    <scope>GENOME REANNOTATION</scope>
    <source>
        <strain evidence="2">A17</strain>
        <strain evidence="3 4">cv. Jemalong A17</strain>
    </source>
</reference>
<gene>
    <name evidence="2" type="ordered locus">MTR_6g453290</name>
</gene>
<evidence type="ECO:0000313" key="4">
    <source>
        <dbReference type="Proteomes" id="UP000002051"/>
    </source>
</evidence>
<evidence type="ECO:0000313" key="2">
    <source>
        <dbReference type="EMBL" id="KEH26347.1"/>
    </source>
</evidence>
<feature type="region of interest" description="Disordered" evidence="1">
    <location>
        <begin position="68"/>
        <end position="90"/>
    </location>
</feature>
<feature type="compositionally biased region" description="Low complexity" evidence="1">
    <location>
        <begin position="70"/>
        <end position="90"/>
    </location>
</feature>